<proteinExistence type="predicted"/>
<evidence type="ECO:0000259" key="1">
    <source>
        <dbReference type="Pfam" id="PF02195"/>
    </source>
</evidence>
<comment type="caution">
    <text evidence="2">The sequence shown here is derived from an EMBL/GenBank/DDBJ whole genome shotgun (WGS) entry which is preliminary data.</text>
</comment>
<reference evidence="2 3" key="1">
    <citation type="submission" date="2018-10" db="EMBL/GenBank/DDBJ databases">
        <title>Paraburkholderia sp. 7MK8-2, isolated from soil.</title>
        <authorList>
            <person name="Gao Z.-H."/>
            <person name="Qiu L.-H."/>
        </authorList>
    </citation>
    <scope>NUCLEOTIDE SEQUENCE [LARGE SCALE GENOMIC DNA]</scope>
    <source>
        <strain evidence="2 3">7MK8-2</strain>
    </source>
</reference>
<gene>
    <name evidence="2" type="ORF">D7S89_12665</name>
</gene>
<sequence>MHHNIWRIELIATDHILPNEEHDEARMLEVLESIQHTGRWTAPIVLERASLAVMDGHHRLAAARRLSLPRVPCLLLDYLQVDVVPRRPGFRVDGDQIIARSRSRELYPPKTTRHIFPRPLPDCSIDLRALVAWVGDDVVQFT</sequence>
<dbReference type="SUPFAM" id="SSF110849">
    <property type="entry name" value="ParB/Sulfiredoxin"/>
    <property type="match status" value="1"/>
</dbReference>
<organism evidence="2 3">
    <name type="scientific">Trinickia fusca</name>
    <dbReference type="NCBI Taxonomy" id="2419777"/>
    <lineage>
        <taxon>Bacteria</taxon>
        <taxon>Pseudomonadati</taxon>
        <taxon>Pseudomonadota</taxon>
        <taxon>Betaproteobacteria</taxon>
        <taxon>Burkholderiales</taxon>
        <taxon>Burkholderiaceae</taxon>
        <taxon>Trinickia</taxon>
    </lineage>
</organism>
<dbReference type="OrthoDB" id="8565623at2"/>
<evidence type="ECO:0000313" key="3">
    <source>
        <dbReference type="Proteomes" id="UP000280434"/>
    </source>
</evidence>
<dbReference type="InterPro" id="IPR036086">
    <property type="entry name" value="ParB/Sulfiredoxin_sf"/>
</dbReference>
<dbReference type="Proteomes" id="UP000280434">
    <property type="component" value="Unassembled WGS sequence"/>
</dbReference>
<dbReference type="Gene3D" id="3.90.1530.10">
    <property type="entry name" value="Conserved hypothetical protein from pyrococcus furiosus pfu- 392566-001, ParB domain"/>
    <property type="match status" value="1"/>
</dbReference>
<feature type="domain" description="ParB-like N-terminal" evidence="1">
    <location>
        <begin position="8"/>
        <end position="75"/>
    </location>
</feature>
<accession>A0A494XHV4</accession>
<dbReference type="AlphaFoldDB" id="A0A494XHV4"/>
<dbReference type="RefSeq" id="WP_121278037.1">
    <property type="nucleotide sequence ID" value="NZ_RBZV01000004.1"/>
</dbReference>
<protein>
    <recommendedName>
        <fullName evidence="1">ParB-like N-terminal domain-containing protein</fullName>
    </recommendedName>
</protein>
<evidence type="ECO:0000313" key="2">
    <source>
        <dbReference type="EMBL" id="RKP48186.1"/>
    </source>
</evidence>
<dbReference type="InterPro" id="IPR003115">
    <property type="entry name" value="ParB_N"/>
</dbReference>
<dbReference type="Pfam" id="PF02195">
    <property type="entry name" value="ParB_N"/>
    <property type="match status" value="1"/>
</dbReference>
<keyword evidence="3" id="KW-1185">Reference proteome</keyword>
<dbReference type="EMBL" id="RBZV01000004">
    <property type="protein sequence ID" value="RKP48186.1"/>
    <property type="molecule type" value="Genomic_DNA"/>
</dbReference>
<name>A0A494XHV4_9BURK</name>
<dbReference type="CDD" id="cd16400">
    <property type="entry name" value="ParB_Srx_like_nuclease"/>
    <property type="match status" value="1"/>
</dbReference>